<keyword evidence="3" id="KW-0496">Mitochondrion</keyword>
<dbReference type="Pfam" id="PF25455">
    <property type="entry name" value="Beta-barrel_CAF17_C"/>
    <property type="match status" value="1"/>
</dbReference>
<evidence type="ECO:0000313" key="5">
    <source>
        <dbReference type="EMBL" id="KNC86330.1"/>
    </source>
</evidence>
<dbReference type="InterPro" id="IPR057460">
    <property type="entry name" value="CAF17_C"/>
</dbReference>
<dbReference type="eggNOG" id="KOG2929">
    <property type="taxonomic scope" value="Eukaryota"/>
</dbReference>
<dbReference type="GO" id="GO:0005759">
    <property type="term" value="C:mitochondrial matrix"/>
    <property type="evidence" value="ECO:0007669"/>
    <property type="project" value="TreeGrafter"/>
</dbReference>
<organism evidence="5 6">
    <name type="scientific">Sphaeroforma arctica JP610</name>
    <dbReference type="NCBI Taxonomy" id="667725"/>
    <lineage>
        <taxon>Eukaryota</taxon>
        <taxon>Ichthyosporea</taxon>
        <taxon>Ichthyophonida</taxon>
        <taxon>Sphaeroforma</taxon>
    </lineage>
</organism>
<dbReference type="GO" id="GO:0016226">
    <property type="term" value="P:iron-sulfur cluster assembly"/>
    <property type="evidence" value="ECO:0007669"/>
    <property type="project" value="TreeGrafter"/>
</dbReference>
<dbReference type="NCBIfam" id="TIGR03317">
    <property type="entry name" value="ygfZ_signature"/>
    <property type="match status" value="1"/>
</dbReference>
<dbReference type="Proteomes" id="UP000054560">
    <property type="component" value="Unassembled WGS sequence"/>
</dbReference>
<dbReference type="SUPFAM" id="SSF103025">
    <property type="entry name" value="Folate-binding domain"/>
    <property type="match status" value="1"/>
</dbReference>
<name>A0A0L0GBF2_9EUKA</name>
<protein>
    <recommendedName>
        <fullName evidence="4">CAF17 C-terminal domain-containing protein</fullName>
    </recommendedName>
</protein>
<evidence type="ECO:0000256" key="2">
    <source>
        <dbReference type="ARBA" id="ARBA00022946"/>
    </source>
</evidence>
<dbReference type="RefSeq" id="XP_014160232.1">
    <property type="nucleotide sequence ID" value="XM_014304757.1"/>
</dbReference>
<evidence type="ECO:0000256" key="1">
    <source>
        <dbReference type="ARBA" id="ARBA00004173"/>
    </source>
</evidence>
<dbReference type="InterPro" id="IPR045179">
    <property type="entry name" value="YgfZ/GcvT"/>
</dbReference>
<dbReference type="InterPro" id="IPR027266">
    <property type="entry name" value="TrmE/GcvT-like"/>
</dbReference>
<evidence type="ECO:0000259" key="4">
    <source>
        <dbReference type="Pfam" id="PF25455"/>
    </source>
</evidence>
<dbReference type="STRING" id="667725.A0A0L0GBF2"/>
<evidence type="ECO:0000313" key="6">
    <source>
        <dbReference type="Proteomes" id="UP000054560"/>
    </source>
</evidence>
<dbReference type="InterPro" id="IPR017703">
    <property type="entry name" value="YgfZ/GCV_T_CS"/>
</dbReference>
<dbReference type="GeneID" id="25902028"/>
<accession>A0A0L0GBF2</accession>
<keyword evidence="2" id="KW-0809">Transit peptide</keyword>
<dbReference type="EMBL" id="KQ241657">
    <property type="protein sequence ID" value="KNC86330.1"/>
    <property type="molecule type" value="Genomic_DNA"/>
</dbReference>
<reference evidence="5 6" key="1">
    <citation type="submission" date="2011-02" db="EMBL/GenBank/DDBJ databases">
        <title>The Genome Sequence of Sphaeroforma arctica JP610.</title>
        <authorList>
            <consortium name="The Broad Institute Genome Sequencing Platform"/>
            <person name="Russ C."/>
            <person name="Cuomo C."/>
            <person name="Young S.K."/>
            <person name="Zeng Q."/>
            <person name="Gargeya S."/>
            <person name="Alvarado L."/>
            <person name="Berlin A."/>
            <person name="Chapman S.B."/>
            <person name="Chen Z."/>
            <person name="Freedman E."/>
            <person name="Gellesch M."/>
            <person name="Goldberg J."/>
            <person name="Griggs A."/>
            <person name="Gujja S."/>
            <person name="Heilman E."/>
            <person name="Heiman D."/>
            <person name="Howarth C."/>
            <person name="Mehta T."/>
            <person name="Neiman D."/>
            <person name="Pearson M."/>
            <person name="Roberts A."/>
            <person name="Saif S."/>
            <person name="Shea T."/>
            <person name="Shenoy N."/>
            <person name="Sisk P."/>
            <person name="Stolte C."/>
            <person name="Sykes S."/>
            <person name="White J."/>
            <person name="Yandava C."/>
            <person name="Burger G."/>
            <person name="Gray M.W."/>
            <person name="Holland P.W.H."/>
            <person name="King N."/>
            <person name="Lang F.B.F."/>
            <person name="Roger A.J."/>
            <person name="Ruiz-Trillo I."/>
            <person name="Haas B."/>
            <person name="Nusbaum C."/>
            <person name="Birren B."/>
        </authorList>
    </citation>
    <scope>NUCLEOTIDE SEQUENCE [LARGE SCALE GENOMIC DNA]</scope>
    <source>
        <strain evidence="5 6">JP610</strain>
    </source>
</reference>
<keyword evidence="6" id="KW-1185">Reference proteome</keyword>
<evidence type="ECO:0000256" key="3">
    <source>
        <dbReference type="ARBA" id="ARBA00023128"/>
    </source>
</evidence>
<sequence>MYVALHNRSLIKVHGVDSVKLLQNLTTNDVNRLRHRETDQDPTAPPAPSAISSAILNNLGRVLFDVIIYGPADAAANEFYVECEQDARDDLVKHFKKYKLRSKVKFAVEDGLEVTAFVGKKAADLALQYSKNTNEIAVTDPRHPGLGTRAMVPTVAAADVGVSLTSPDFMSNLVEGTLTDYVRCRYHVGVPEGLVEITKEEAFPLESNFDVLNGIDFDKGCYIGQELTARAKFVGVTRKRLLPVTIQPALNPETAPLSGTKIYHKGKSVGKFKRGIDSDGMALLRLSVTHIEDDAELTMEGPDGTTYQVHHQRPAWFMDMLKEMDES</sequence>
<dbReference type="Gene3D" id="3.30.1360.120">
    <property type="entry name" value="Probable tRNA modification gtpase trme, domain 1"/>
    <property type="match status" value="1"/>
</dbReference>
<proteinExistence type="predicted"/>
<feature type="domain" description="CAF17 C-terminal" evidence="4">
    <location>
        <begin position="238"/>
        <end position="317"/>
    </location>
</feature>
<dbReference type="PANTHER" id="PTHR22602:SF0">
    <property type="entry name" value="TRANSFERASE CAF17, MITOCHONDRIAL-RELATED"/>
    <property type="match status" value="1"/>
</dbReference>
<dbReference type="AlphaFoldDB" id="A0A0L0GBF2"/>
<comment type="subcellular location">
    <subcellularLocation>
        <location evidence="1">Mitochondrion</location>
    </subcellularLocation>
</comment>
<gene>
    <name evidence="5" type="ORF">SARC_01524</name>
</gene>
<dbReference type="PANTHER" id="PTHR22602">
    <property type="entry name" value="TRANSFERASE CAF17, MITOCHONDRIAL-RELATED"/>
    <property type="match status" value="1"/>
</dbReference>
<dbReference type="OrthoDB" id="191995at2759"/>